<dbReference type="InterPro" id="IPR011994">
    <property type="entry name" value="Cytidylate_kinase_dom"/>
</dbReference>
<dbReference type="AlphaFoldDB" id="A0A3D9ZPR1"/>
<evidence type="ECO:0000256" key="3">
    <source>
        <dbReference type="ARBA" id="ARBA00022741"/>
    </source>
</evidence>
<dbReference type="SUPFAM" id="SSF52540">
    <property type="entry name" value="P-loop containing nucleoside triphosphate hydrolases"/>
    <property type="match status" value="1"/>
</dbReference>
<evidence type="ECO:0000313" key="10">
    <source>
        <dbReference type="EMBL" id="REF98859.1"/>
    </source>
</evidence>
<reference evidence="10 11" key="1">
    <citation type="submission" date="2018-08" db="EMBL/GenBank/DDBJ databases">
        <title>Sequencing the genomes of 1000 actinobacteria strains.</title>
        <authorList>
            <person name="Klenk H.-P."/>
        </authorList>
    </citation>
    <scope>NUCLEOTIDE SEQUENCE [LARGE SCALE GENOMIC DNA]</scope>
    <source>
        <strain evidence="10 11">DSM 44099</strain>
    </source>
</reference>
<dbReference type="GO" id="GO:0005829">
    <property type="term" value="C:cytosol"/>
    <property type="evidence" value="ECO:0007669"/>
    <property type="project" value="TreeGrafter"/>
</dbReference>
<comment type="catalytic activity">
    <reaction evidence="7 8">
        <text>CMP + ATP = CDP + ADP</text>
        <dbReference type="Rhea" id="RHEA:11600"/>
        <dbReference type="ChEBI" id="CHEBI:30616"/>
        <dbReference type="ChEBI" id="CHEBI:58069"/>
        <dbReference type="ChEBI" id="CHEBI:60377"/>
        <dbReference type="ChEBI" id="CHEBI:456216"/>
        <dbReference type="EC" id="2.7.4.25"/>
    </reaction>
</comment>
<feature type="domain" description="Cytidylate kinase" evidence="9">
    <location>
        <begin position="12"/>
        <end position="219"/>
    </location>
</feature>
<dbReference type="OrthoDB" id="9807434at2"/>
<keyword evidence="11" id="KW-1185">Reference proteome</keyword>
<evidence type="ECO:0000256" key="5">
    <source>
        <dbReference type="ARBA" id="ARBA00022840"/>
    </source>
</evidence>
<evidence type="ECO:0000256" key="8">
    <source>
        <dbReference type="HAMAP-Rule" id="MF_00238"/>
    </source>
</evidence>
<dbReference type="GO" id="GO:0006220">
    <property type="term" value="P:pyrimidine nucleotide metabolic process"/>
    <property type="evidence" value="ECO:0007669"/>
    <property type="project" value="UniProtKB-UniRule"/>
</dbReference>
<proteinExistence type="inferred from homology"/>
<dbReference type="GO" id="GO:0036431">
    <property type="term" value="F:dCMP kinase activity"/>
    <property type="evidence" value="ECO:0007669"/>
    <property type="project" value="InterPro"/>
</dbReference>
<dbReference type="PANTHER" id="PTHR21299:SF2">
    <property type="entry name" value="CYTIDYLATE KINASE"/>
    <property type="match status" value="1"/>
</dbReference>
<name>A0A3D9ZPR1_9ACTN</name>
<protein>
    <recommendedName>
        <fullName evidence="8">Cytidylate kinase</fullName>
        <shortName evidence="8">CK</shortName>
        <ecNumber evidence="8">2.7.4.25</ecNumber>
    </recommendedName>
    <alternativeName>
        <fullName evidence="8">Cytidine monophosphate kinase</fullName>
        <shortName evidence="8">CMP kinase</shortName>
    </alternativeName>
</protein>
<dbReference type="EMBL" id="QUMQ01000001">
    <property type="protein sequence ID" value="REF98859.1"/>
    <property type="molecule type" value="Genomic_DNA"/>
</dbReference>
<dbReference type="GO" id="GO:0036430">
    <property type="term" value="F:CMP kinase activity"/>
    <property type="evidence" value="ECO:0007669"/>
    <property type="project" value="RHEA"/>
</dbReference>
<keyword evidence="5 8" id="KW-0067">ATP-binding</keyword>
<comment type="similarity">
    <text evidence="1 8">Belongs to the cytidylate kinase family. Type 1 subfamily.</text>
</comment>
<dbReference type="Proteomes" id="UP000256913">
    <property type="component" value="Unassembled WGS sequence"/>
</dbReference>
<keyword evidence="4 8" id="KW-0418">Kinase</keyword>
<keyword evidence="3 8" id="KW-0547">Nucleotide-binding</keyword>
<dbReference type="RefSeq" id="WP_116070095.1">
    <property type="nucleotide sequence ID" value="NZ_BONB01000004.1"/>
</dbReference>
<dbReference type="GO" id="GO:0005524">
    <property type="term" value="F:ATP binding"/>
    <property type="evidence" value="ECO:0007669"/>
    <property type="project" value="UniProtKB-UniRule"/>
</dbReference>
<evidence type="ECO:0000256" key="7">
    <source>
        <dbReference type="ARBA" id="ARBA00048478"/>
    </source>
</evidence>
<feature type="binding site" evidence="8">
    <location>
        <begin position="16"/>
        <end position="24"/>
    </location>
    <ligand>
        <name>ATP</name>
        <dbReference type="ChEBI" id="CHEBI:30616"/>
    </ligand>
</feature>
<comment type="catalytic activity">
    <reaction evidence="6 8">
        <text>dCMP + ATP = dCDP + ADP</text>
        <dbReference type="Rhea" id="RHEA:25094"/>
        <dbReference type="ChEBI" id="CHEBI:30616"/>
        <dbReference type="ChEBI" id="CHEBI:57566"/>
        <dbReference type="ChEBI" id="CHEBI:58593"/>
        <dbReference type="ChEBI" id="CHEBI:456216"/>
        <dbReference type="EC" id="2.7.4.25"/>
    </reaction>
</comment>
<organism evidence="10 11">
    <name type="scientific">Asanoa ferruginea</name>
    <dbReference type="NCBI Taxonomy" id="53367"/>
    <lineage>
        <taxon>Bacteria</taxon>
        <taxon>Bacillati</taxon>
        <taxon>Actinomycetota</taxon>
        <taxon>Actinomycetes</taxon>
        <taxon>Micromonosporales</taxon>
        <taxon>Micromonosporaceae</taxon>
        <taxon>Asanoa</taxon>
    </lineage>
</organism>
<dbReference type="NCBIfam" id="TIGR00017">
    <property type="entry name" value="cmk"/>
    <property type="match status" value="1"/>
</dbReference>
<evidence type="ECO:0000259" key="9">
    <source>
        <dbReference type="Pfam" id="PF02224"/>
    </source>
</evidence>
<dbReference type="Gene3D" id="3.40.50.300">
    <property type="entry name" value="P-loop containing nucleotide triphosphate hydrolases"/>
    <property type="match status" value="1"/>
</dbReference>
<dbReference type="EC" id="2.7.4.25" evidence="8"/>
<dbReference type="HAMAP" id="MF_00238">
    <property type="entry name" value="Cytidyl_kinase_type1"/>
    <property type="match status" value="1"/>
</dbReference>
<evidence type="ECO:0000256" key="6">
    <source>
        <dbReference type="ARBA" id="ARBA00047615"/>
    </source>
</evidence>
<dbReference type="InterPro" id="IPR027417">
    <property type="entry name" value="P-loop_NTPase"/>
</dbReference>
<dbReference type="GO" id="GO:0015949">
    <property type="term" value="P:nucleobase-containing small molecule interconversion"/>
    <property type="evidence" value="ECO:0007669"/>
    <property type="project" value="TreeGrafter"/>
</dbReference>
<dbReference type="CDD" id="cd02020">
    <property type="entry name" value="CMPK"/>
    <property type="match status" value="1"/>
</dbReference>
<dbReference type="Pfam" id="PF02224">
    <property type="entry name" value="Cytidylate_kin"/>
    <property type="match status" value="1"/>
</dbReference>
<evidence type="ECO:0000313" key="11">
    <source>
        <dbReference type="Proteomes" id="UP000256913"/>
    </source>
</evidence>
<sequence length="222" mass="23007">MADELANGRCVVAVDGPSGSGKSTVSRRLASALGAQYLDTGAMYRAVTWAVLRYGVDLGDVEGVAKVAGGLDLVIGTDPAAPHVRADDVDVDADIRGPEVTAAVSAVAAVPAVRQLLVARQRELIEAAGRIVVEGRDIGAVVAPDADLKVYLTASHDARAQRRSLETAASVDDTAADLLRRDTLDSTRAVDPLQQAPDAVVLDTTAMGIDDVVARLRAMVTA</sequence>
<dbReference type="InterPro" id="IPR003136">
    <property type="entry name" value="Cytidylate_kin"/>
</dbReference>
<keyword evidence="8" id="KW-0963">Cytoplasm</keyword>
<comment type="caution">
    <text evidence="10">The sequence shown here is derived from an EMBL/GenBank/DDBJ whole genome shotgun (WGS) entry which is preliminary data.</text>
</comment>
<comment type="subcellular location">
    <subcellularLocation>
        <location evidence="8">Cytoplasm</location>
    </subcellularLocation>
</comment>
<evidence type="ECO:0000256" key="1">
    <source>
        <dbReference type="ARBA" id="ARBA00009427"/>
    </source>
</evidence>
<gene>
    <name evidence="8" type="primary">cmk</name>
    <name evidence="10" type="ORF">DFJ67_4883</name>
</gene>
<keyword evidence="2 8" id="KW-0808">Transferase</keyword>
<evidence type="ECO:0000256" key="2">
    <source>
        <dbReference type="ARBA" id="ARBA00022679"/>
    </source>
</evidence>
<dbReference type="PANTHER" id="PTHR21299">
    <property type="entry name" value="CYTIDYLATE KINASE/PANTOATE-BETA-ALANINE LIGASE"/>
    <property type="match status" value="1"/>
</dbReference>
<accession>A0A3D9ZPR1</accession>
<evidence type="ECO:0000256" key="4">
    <source>
        <dbReference type="ARBA" id="ARBA00022777"/>
    </source>
</evidence>